<accession>A0A2P5E9J9</accession>
<proteinExistence type="predicted"/>
<name>A0A2P5E9J9_TREOI</name>
<sequence>MEKKSFTEKYLQEAGELRSTAVTRSSWEARDLPTTVSSSMMLTEGAMISSCCSYEFESKIDLREREREKERERSAYRKRGCQSRDCRRNAEAVDLGEDDPVRLIPCRLGQGFDWPLLLVTTAIFYFWHQP</sequence>
<dbReference type="AlphaFoldDB" id="A0A2P5E9J9"/>
<dbReference type="InParanoid" id="A0A2P5E9J9"/>
<keyword evidence="2" id="KW-1185">Reference proteome</keyword>
<dbReference type="Proteomes" id="UP000237000">
    <property type="component" value="Unassembled WGS sequence"/>
</dbReference>
<protein>
    <submittedName>
        <fullName evidence="1">Uncharacterized protein</fullName>
    </submittedName>
</protein>
<comment type="caution">
    <text evidence="1">The sequence shown here is derived from an EMBL/GenBank/DDBJ whole genome shotgun (WGS) entry which is preliminary data.</text>
</comment>
<dbReference type="EMBL" id="JXTC01000199">
    <property type="protein sequence ID" value="PON82232.1"/>
    <property type="molecule type" value="Genomic_DNA"/>
</dbReference>
<gene>
    <name evidence="1" type="ORF">TorRG33x02_220130</name>
</gene>
<reference evidence="2" key="1">
    <citation type="submission" date="2016-06" db="EMBL/GenBank/DDBJ databases">
        <title>Parallel loss of symbiosis genes in relatives of nitrogen-fixing non-legume Parasponia.</title>
        <authorList>
            <person name="Van Velzen R."/>
            <person name="Holmer R."/>
            <person name="Bu F."/>
            <person name="Rutten L."/>
            <person name="Van Zeijl A."/>
            <person name="Liu W."/>
            <person name="Santuari L."/>
            <person name="Cao Q."/>
            <person name="Sharma T."/>
            <person name="Shen D."/>
            <person name="Roswanjaya Y."/>
            <person name="Wardhani T."/>
            <person name="Kalhor M.S."/>
            <person name="Jansen J."/>
            <person name="Van den Hoogen J."/>
            <person name="Gungor B."/>
            <person name="Hartog M."/>
            <person name="Hontelez J."/>
            <person name="Verver J."/>
            <person name="Yang W.-C."/>
            <person name="Schijlen E."/>
            <person name="Repin R."/>
            <person name="Schilthuizen M."/>
            <person name="Schranz E."/>
            <person name="Heidstra R."/>
            <person name="Miyata K."/>
            <person name="Fedorova E."/>
            <person name="Kohlen W."/>
            <person name="Bisseling T."/>
            <person name="Smit S."/>
            <person name="Geurts R."/>
        </authorList>
    </citation>
    <scope>NUCLEOTIDE SEQUENCE [LARGE SCALE GENOMIC DNA]</scope>
    <source>
        <strain evidence="2">cv. RG33-2</strain>
    </source>
</reference>
<evidence type="ECO:0000313" key="2">
    <source>
        <dbReference type="Proteomes" id="UP000237000"/>
    </source>
</evidence>
<evidence type="ECO:0000313" key="1">
    <source>
        <dbReference type="EMBL" id="PON82232.1"/>
    </source>
</evidence>
<organism evidence="1 2">
    <name type="scientific">Trema orientale</name>
    <name type="common">Charcoal tree</name>
    <name type="synonym">Celtis orientalis</name>
    <dbReference type="NCBI Taxonomy" id="63057"/>
    <lineage>
        <taxon>Eukaryota</taxon>
        <taxon>Viridiplantae</taxon>
        <taxon>Streptophyta</taxon>
        <taxon>Embryophyta</taxon>
        <taxon>Tracheophyta</taxon>
        <taxon>Spermatophyta</taxon>
        <taxon>Magnoliopsida</taxon>
        <taxon>eudicotyledons</taxon>
        <taxon>Gunneridae</taxon>
        <taxon>Pentapetalae</taxon>
        <taxon>rosids</taxon>
        <taxon>fabids</taxon>
        <taxon>Rosales</taxon>
        <taxon>Cannabaceae</taxon>
        <taxon>Trema</taxon>
    </lineage>
</organism>